<evidence type="ECO:0000256" key="4">
    <source>
        <dbReference type="ARBA" id="ARBA00023136"/>
    </source>
</evidence>
<dbReference type="GO" id="GO:0016020">
    <property type="term" value="C:membrane"/>
    <property type="evidence" value="ECO:0007669"/>
    <property type="project" value="UniProtKB-SubCell"/>
</dbReference>
<evidence type="ECO:0000256" key="2">
    <source>
        <dbReference type="ARBA" id="ARBA00022692"/>
    </source>
</evidence>
<dbReference type="EMBL" id="HBIA01001357">
    <property type="protein sequence ID" value="CAE0228937.1"/>
    <property type="molecule type" value="Transcribed_RNA"/>
</dbReference>
<keyword evidence="4 5" id="KW-0472">Membrane</keyword>
<evidence type="ECO:0000256" key="3">
    <source>
        <dbReference type="ARBA" id="ARBA00022989"/>
    </source>
</evidence>
<dbReference type="Gene3D" id="1.20.120.550">
    <property type="entry name" value="Membrane associated eicosanoid/glutathione metabolism-like domain"/>
    <property type="match status" value="1"/>
</dbReference>
<feature type="transmembrane region" description="Helical" evidence="5">
    <location>
        <begin position="35"/>
        <end position="59"/>
    </location>
</feature>
<dbReference type="InterPro" id="IPR023352">
    <property type="entry name" value="MAPEG-like_dom_sf"/>
</dbReference>
<evidence type="ECO:0000256" key="1">
    <source>
        <dbReference type="ARBA" id="ARBA00004370"/>
    </source>
</evidence>
<sequence>MNYGDWVRFNSAQRIVLNYIESFPMLISFSFLSSFYFATIACICVWGVVLARILFVIGYKKSPQYRIPGALLIQLSNWTLIILTFVSMFMLISSGSKDAEAPATTEEAQALIIQ</sequence>
<feature type="transmembrane region" description="Helical" evidence="5">
    <location>
        <begin position="71"/>
        <end position="92"/>
    </location>
</feature>
<accession>A0A7S3CIJ5</accession>
<dbReference type="SUPFAM" id="SSF161084">
    <property type="entry name" value="MAPEG domain-like"/>
    <property type="match status" value="1"/>
</dbReference>
<comment type="subcellular location">
    <subcellularLocation>
        <location evidence="1">Membrane</location>
    </subcellularLocation>
</comment>
<evidence type="ECO:0000313" key="6">
    <source>
        <dbReference type="EMBL" id="CAE0228937.1"/>
    </source>
</evidence>
<organism evidence="6">
    <name type="scientific">Strombidium rassoulzadegani</name>
    <dbReference type="NCBI Taxonomy" id="1082188"/>
    <lineage>
        <taxon>Eukaryota</taxon>
        <taxon>Sar</taxon>
        <taxon>Alveolata</taxon>
        <taxon>Ciliophora</taxon>
        <taxon>Intramacronucleata</taxon>
        <taxon>Spirotrichea</taxon>
        <taxon>Oligotrichia</taxon>
        <taxon>Strombidiidae</taxon>
        <taxon>Strombidium</taxon>
    </lineage>
</organism>
<dbReference type="Pfam" id="PF01124">
    <property type="entry name" value="MAPEG"/>
    <property type="match status" value="1"/>
</dbReference>
<keyword evidence="3 5" id="KW-1133">Transmembrane helix</keyword>
<protein>
    <submittedName>
        <fullName evidence="6">Uncharacterized protein</fullName>
    </submittedName>
</protein>
<proteinExistence type="predicted"/>
<reference evidence="6" key="1">
    <citation type="submission" date="2021-01" db="EMBL/GenBank/DDBJ databases">
        <authorList>
            <person name="Corre E."/>
            <person name="Pelletier E."/>
            <person name="Niang G."/>
            <person name="Scheremetjew M."/>
            <person name="Finn R."/>
            <person name="Kale V."/>
            <person name="Holt S."/>
            <person name="Cochrane G."/>
            <person name="Meng A."/>
            <person name="Brown T."/>
            <person name="Cohen L."/>
        </authorList>
    </citation>
    <scope>NUCLEOTIDE SEQUENCE</scope>
    <source>
        <strain evidence="6">Ras09</strain>
    </source>
</reference>
<gene>
    <name evidence="6" type="ORF">SRAS04492_LOCUS721</name>
</gene>
<dbReference type="AlphaFoldDB" id="A0A7S3CIJ5"/>
<name>A0A7S3CIJ5_9SPIT</name>
<keyword evidence="2 5" id="KW-0812">Transmembrane</keyword>
<evidence type="ECO:0000256" key="5">
    <source>
        <dbReference type="SAM" id="Phobius"/>
    </source>
</evidence>
<dbReference type="InterPro" id="IPR001129">
    <property type="entry name" value="Membr-assoc_MAPEG"/>
</dbReference>